<dbReference type="Proteomes" id="UP000290191">
    <property type="component" value="Unassembled WGS sequence"/>
</dbReference>
<dbReference type="EC" id="3.5.1.28" evidence="2"/>
<proteinExistence type="predicted"/>
<dbReference type="SMART" id="SM00646">
    <property type="entry name" value="Ami_3"/>
    <property type="match status" value="1"/>
</dbReference>
<feature type="chain" id="PRO_5020594494" description="N-acetylmuramoyl-L-alanine amidase" evidence="5">
    <location>
        <begin position="18"/>
        <end position="459"/>
    </location>
</feature>
<reference evidence="7 8" key="1">
    <citation type="submission" date="2017-10" db="EMBL/GenBank/DDBJ databases">
        <title>Genomics of the genus Arcobacter.</title>
        <authorList>
            <person name="Perez-Cataluna A."/>
            <person name="Figueras M.J."/>
        </authorList>
    </citation>
    <scope>NUCLEOTIDE SEQUENCE [LARGE SCALE GENOMIC DNA]</scope>
    <source>
        <strain evidence="7 8">DSM 24636</strain>
    </source>
</reference>
<dbReference type="GO" id="GO:0008745">
    <property type="term" value="F:N-acetylmuramoyl-L-alanine amidase activity"/>
    <property type="evidence" value="ECO:0007669"/>
    <property type="project" value="UniProtKB-EC"/>
</dbReference>
<accession>A0A4V1LPQ1</accession>
<evidence type="ECO:0000256" key="1">
    <source>
        <dbReference type="ARBA" id="ARBA00001561"/>
    </source>
</evidence>
<dbReference type="InterPro" id="IPR002508">
    <property type="entry name" value="MurNAc-LAA_cat"/>
</dbReference>
<feature type="domain" description="MurNAc-LAA" evidence="6">
    <location>
        <begin position="297"/>
        <end position="452"/>
    </location>
</feature>
<dbReference type="AlphaFoldDB" id="A0A4V1LPQ1"/>
<dbReference type="FunFam" id="3.40.630.40:FF:000005">
    <property type="entry name" value="N-acetylmuramoyl-L-alanine amidase (AmiA)"/>
    <property type="match status" value="1"/>
</dbReference>
<dbReference type="GO" id="GO:0009253">
    <property type="term" value="P:peptidoglycan catabolic process"/>
    <property type="evidence" value="ECO:0007669"/>
    <property type="project" value="InterPro"/>
</dbReference>
<evidence type="ECO:0000313" key="7">
    <source>
        <dbReference type="EMBL" id="RXJ61978.1"/>
    </source>
</evidence>
<dbReference type="SUPFAM" id="SSF53187">
    <property type="entry name" value="Zn-dependent exopeptidases"/>
    <property type="match status" value="1"/>
</dbReference>
<dbReference type="OrthoDB" id="9806267at2"/>
<dbReference type="STRING" id="877500.GCA_000935065_00783"/>
<keyword evidence="5" id="KW-0732">Signal</keyword>
<dbReference type="PANTHER" id="PTHR30404">
    <property type="entry name" value="N-ACETYLMURAMOYL-L-ALANINE AMIDASE"/>
    <property type="match status" value="1"/>
</dbReference>
<evidence type="ECO:0000256" key="4">
    <source>
        <dbReference type="SAM" id="Coils"/>
    </source>
</evidence>
<protein>
    <recommendedName>
        <fullName evidence="2">N-acetylmuramoyl-L-alanine amidase</fullName>
        <ecNumber evidence="2">3.5.1.28</ecNumber>
    </recommendedName>
</protein>
<evidence type="ECO:0000256" key="2">
    <source>
        <dbReference type="ARBA" id="ARBA00011901"/>
    </source>
</evidence>
<keyword evidence="4" id="KW-0175">Coiled coil</keyword>
<sequence>MFLSVIFIFLFATSALASLSETYNDARIGYLKAVLNNDRNSEIKNLKILISTGKKLNKDIRKYQKELKKYNGSINSVKKIEPLKISQNKRKENTKTISKPKIKNLPSNSNYTIKSVEDRNNMIIIDFKTKITKDYVKFYEKREKDAYQDVYDIKGNFKDAYPTKLSIKGVNQIVIKQIDKSTLRILFEDKTNLKTIYFINNNRLVLKVLGKDNVIAKSSAKISKSPKVYKPGLNRVVVLDAGHGGKDSGAVGSGKKMYEKYAVFSVTKYLEAILKQRGYKVYLTRNNDRFIKVRHRTVLANKKKADIFISIHANAAPKSKVSKLQGVETFFLSPARSSRAKRVAALENKSDIRKMSGSSKKAFLESLNRPRITASHKLSIDIQRNMLYSTRKLHKDVEDGGVREGPFWVLVGAQMPSVLIEIGYITHKKEGRRIFNRRYQEYLAIGIANGVDSYFAKNP</sequence>
<name>A0A4V1LPQ1_9BACT</name>
<dbReference type="Pfam" id="PF01520">
    <property type="entry name" value="Amidase_3"/>
    <property type="match status" value="1"/>
</dbReference>
<evidence type="ECO:0000259" key="6">
    <source>
        <dbReference type="SMART" id="SM00646"/>
    </source>
</evidence>
<dbReference type="Gene3D" id="3.40.630.40">
    <property type="entry name" value="Zn-dependent exopeptidases"/>
    <property type="match status" value="1"/>
</dbReference>
<dbReference type="PANTHER" id="PTHR30404:SF0">
    <property type="entry name" value="N-ACETYLMURAMOYL-L-ALANINE AMIDASE AMIC"/>
    <property type="match status" value="1"/>
</dbReference>
<dbReference type="GO" id="GO:0030288">
    <property type="term" value="C:outer membrane-bounded periplasmic space"/>
    <property type="evidence" value="ECO:0007669"/>
    <property type="project" value="TreeGrafter"/>
</dbReference>
<evidence type="ECO:0000313" key="8">
    <source>
        <dbReference type="Proteomes" id="UP000290191"/>
    </source>
</evidence>
<dbReference type="InterPro" id="IPR050695">
    <property type="entry name" value="N-acetylmuramoyl_amidase_3"/>
</dbReference>
<comment type="catalytic activity">
    <reaction evidence="1">
        <text>Hydrolyzes the link between N-acetylmuramoyl residues and L-amino acid residues in certain cell-wall glycopeptides.</text>
        <dbReference type="EC" id="3.5.1.28"/>
    </reaction>
</comment>
<keyword evidence="3" id="KW-0378">Hydrolase</keyword>
<feature type="signal peptide" evidence="5">
    <location>
        <begin position="1"/>
        <end position="17"/>
    </location>
</feature>
<evidence type="ECO:0000256" key="5">
    <source>
        <dbReference type="SAM" id="SignalP"/>
    </source>
</evidence>
<organism evidence="7 8">
    <name type="scientific">Halarcobacter anaerophilus</name>
    <dbReference type="NCBI Taxonomy" id="877500"/>
    <lineage>
        <taxon>Bacteria</taxon>
        <taxon>Pseudomonadati</taxon>
        <taxon>Campylobacterota</taxon>
        <taxon>Epsilonproteobacteria</taxon>
        <taxon>Campylobacterales</taxon>
        <taxon>Arcobacteraceae</taxon>
        <taxon>Halarcobacter</taxon>
    </lineage>
</organism>
<gene>
    <name evidence="7" type="ORF">CRV06_11105</name>
</gene>
<keyword evidence="8" id="KW-1185">Reference proteome</keyword>
<comment type="caution">
    <text evidence="7">The sequence shown here is derived from an EMBL/GenBank/DDBJ whole genome shotgun (WGS) entry which is preliminary data.</text>
</comment>
<feature type="coiled-coil region" evidence="4">
    <location>
        <begin position="53"/>
        <end position="80"/>
    </location>
</feature>
<evidence type="ECO:0000256" key="3">
    <source>
        <dbReference type="ARBA" id="ARBA00022801"/>
    </source>
</evidence>
<dbReference type="EMBL" id="PDKO01000010">
    <property type="protein sequence ID" value="RXJ61978.1"/>
    <property type="molecule type" value="Genomic_DNA"/>
</dbReference>
<dbReference type="CDD" id="cd02696">
    <property type="entry name" value="MurNAc-LAA"/>
    <property type="match status" value="1"/>
</dbReference>